<keyword evidence="3" id="KW-1185">Reference proteome</keyword>
<protein>
    <recommendedName>
        <fullName evidence="1">Tetrapyrrole biosynthesis uroporphyrinogen III synthase domain-containing protein</fullName>
    </recommendedName>
</protein>
<dbReference type="InterPro" id="IPR003754">
    <property type="entry name" value="4pyrrol_synth_uPrphyn_synth"/>
</dbReference>
<dbReference type="SUPFAM" id="SSF69618">
    <property type="entry name" value="HemD-like"/>
    <property type="match status" value="1"/>
</dbReference>
<dbReference type="GeneID" id="68868048"/>
<evidence type="ECO:0000259" key="1">
    <source>
        <dbReference type="Pfam" id="PF02602"/>
    </source>
</evidence>
<dbReference type="Proteomes" id="UP000027746">
    <property type="component" value="Unassembled WGS sequence"/>
</dbReference>
<dbReference type="Pfam" id="PF02602">
    <property type="entry name" value="HEM4"/>
    <property type="match status" value="1"/>
</dbReference>
<dbReference type="Gene3D" id="3.40.50.10090">
    <property type="match status" value="2"/>
</dbReference>
<proteinExistence type="predicted"/>
<sequence>MSRHRITLLMTRPEAGSRAFVAALPDAVTQSCDVLISPLIDIQPVSADVPDFDAAIFTSAHGVAHGPQALGRPAFCLGDATTRAAGLAGWQARQVGQDAETLVTALTALQPAGRILHFSGIHTRGDVADRLQAAGLAVDSVAVYDQVLLPLSDAAQNRLKETGPVIVPLFSPRSALHFSEGAHCTAPLYLGAISAAAAANCAHVDHVALQIAGNPDRGAMIEVVRKLLMQALSA</sequence>
<comment type="caution">
    <text evidence="2">The sequence shown here is derived from an EMBL/GenBank/DDBJ whole genome shotgun (WGS) entry which is preliminary data.</text>
</comment>
<accession>A0A073JHA1</accession>
<feature type="domain" description="Tetrapyrrole biosynthesis uroporphyrinogen III synthase" evidence="1">
    <location>
        <begin position="32"/>
        <end position="221"/>
    </location>
</feature>
<dbReference type="AlphaFoldDB" id="A0A073JHA1"/>
<dbReference type="GO" id="GO:0004852">
    <property type="term" value="F:uroporphyrinogen-III synthase activity"/>
    <property type="evidence" value="ECO:0007669"/>
    <property type="project" value="InterPro"/>
</dbReference>
<dbReference type="CDD" id="cd06578">
    <property type="entry name" value="HemD"/>
    <property type="match status" value="1"/>
</dbReference>
<dbReference type="OrthoDB" id="7204250at2"/>
<name>A0A073JHA1_9RHOB</name>
<reference evidence="2 3" key="1">
    <citation type="submission" date="2014-01" db="EMBL/GenBank/DDBJ databases">
        <title>Sulfitobacter sp. H3 (MCCC 1A00686) Genome Sequencing.</title>
        <authorList>
            <person name="Lai Q."/>
            <person name="Hong Z."/>
        </authorList>
    </citation>
    <scope>NUCLEOTIDE SEQUENCE [LARGE SCALE GENOMIC DNA]</scope>
    <source>
        <strain evidence="2 3">H3</strain>
    </source>
</reference>
<gene>
    <name evidence="2" type="ORF">SUH3_10000</name>
</gene>
<organism evidence="2 3">
    <name type="scientific">Pseudosulfitobacter pseudonitzschiae</name>
    <dbReference type="NCBI Taxonomy" id="1402135"/>
    <lineage>
        <taxon>Bacteria</taxon>
        <taxon>Pseudomonadati</taxon>
        <taxon>Pseudomonadota</taxon>
        <taxon>Alphaproteobacteria</taxon>
        <taxon>Rhodobacterales</taxon>
        <taxon>Roseobacteraceae</taxon>
        <taxon>Pseudosulfitobacter</taxon>
    </lineage>
</organism>
<dbReference type="InterPro" id="IPR036108">
    <property type="entry name" value="4pyrrol_syn_uPrphyn_synt_sf"/>
</dbReference>
<dbReference type="GO" id="GO:0033014">
    <property type="term" value="P:tetrapyrrole biosynthetic process"/>
    <property type="evidence" value="ECO:0007669"/>
    <property type="project" value="InterPro"/>
</dbReference>
<evidence type="ECO:0000313" key="2">
    <source>
        <dbReference type="EMBL" id="KEJ97097.1"/>
    </source>
</evidence>
<dbReference type="RefSeq" id="WP_037922749.1">
    <property type="nucleotide sequence ID" value="NZ_CP054599.1"/>
</dbReference>
<evidence type="ECO:0000313" key="3">
    <source>
        <dbReference type="Proteomes" id="UP000027746"/>
    </source>
</evidence>
<dbReference type="EMBL" id="JAMD01000002">
    <property type="protein sequence ID" value="KEJ97097.1"/>
    <property type="molecule type" value="Genomic_DNA"/>
</dbReference>